<name>A0A9D4ACW1_9ROSI</name>
<evidence type="ECO:0000259" key="1">
    <source>
        <dbReference type="Pfam" id="PF07727"/>
    </source>
</evidence>
<sequence>MDVHNAFMHGDLNKEVYMNLSSCYAPDKCGMVCRLCKSLHGLKQALQCWFVKLVTALKGYGFLQSYFDCSLFTYTKGSVHINMPVYVDDLLISGNNSAALKTFTGYLNSCFHMKDLSV</sequence>
<evidence type="ECO:0000313" key="2">
    <source>
        <dbReference type="EMBL" id="KAH1107219.1"/>
    </source>
</evidence>
<proteinExistence type="predicted"/>
<keyword evidence="3" id="KW-1185">Reference proteome</keyword>
<dbReference type="Proteomes" id="UP000828251">
    <property type="component" value="Unassembled WGS sequence"/>
</dbReference>
<dbReference type="EMBL" id="JAIQCV010000004">
    <property type="protein sequence ID" value="KAH1107219.1"/>
    <property type="molecule type" value="Genomic_DNA"/>
</dbReference>
<dbReference type="Pfam" id="PF07727">
    <property type="entry name" value="RVT_2"/>
    <property type="match status" value="1"/>
</dbReference>
<evidence type="ECO:0000313" key="3">
    <source>
        <dbReference type="Proteomes" id="UP000828251"/>
    </source>
</evidence>
<protein>
    <recommendedName>
        <fullName evidence="1">Reverse transcriptase Ty1/copia-type domain-containing protein</fullName>
    </recommendedName>
</protein>
<accession>A0A9D4ACW1</accession>
<dbReference type="InterPro" id="IPR013103">
    <property type="entry name" value="RVT_2"/>
</dbReference>
<organism evidence="2 3">
    <name type="scientific">Gossypium stocksii</name>
    <dbReference type="NCBI Taxonomy" id="47602"/>
    <lineage>
        <taxon>Eukaryota</taxon>
        <taxon>Viridiplantae</taxon>
        <taxon>Streptophyta</taxon>
        <taxon>Embryophyta</taxon>
        <taxon>Tracheophyta</taxon>
        <taxon>Spermatophyta</taxon>
        <taxon>Magnoliopsida</taxon>
        <taxon>eudicotyledons</taxon>
        <taxon>Gunneridae</taxon>
        <taxon>Pentapetalae</taxon>
        <taxon>rosids</taxon>
        <taxon>malvids</taxon>
        <taxon>Malvales</taxon>
        <taxon>Malvaceae</taxon>
        <taxon>Malvoideae</taxon>
        <taxon>Gossypium</taxon>
    </lineage>
</organism>
<comment type="caution">
    <text evidence="2">The sequence shown here is derived from an EMBL/GenBank/DDBJ whole genome shotgun (WGS) entry which is preliminary data.</text>
</comment>
<reference evidence="2 3" key="1">
    <citation type="journal article" date="2021" name="Plant Biotechnol. J.">
        <title>Multi-omics assisted identification of the key and species-specific regulatory components of drought-tolerant mechanisms in Gossypium stocksii.</title>
        <authorList>
            <person name="Yu D."/>
            <person name="Ke L."/>
            <person name="Zhang D."/>
            <person name="Wu Y."/>
            <person name="Sun Y."/>
            <person name="Mei J."/>
            <person name="Sun J."/>
            <person name="Sun Y."/>
        </authorList>
    </citation>
    <scope>NUCLEOTIDE SEQUENCE [LARGE SCALE GENOMIC DNA]</scope>
    <source>
        <strain evidence="3">cv. E1</strain>
        <tissue evidence="2">Leaf</tissue>
    </source>
</reference>
<gene>
    <name evidence="2" type="ORF">J1N35_010987</name>
</gene>
<dbReference type="AlphaFoldDB" id="A0A9D4ACW1"/>
<feature type="domain" description="Reverse transcriptase Ty1/copia-type" evidence="1">
    <location>
        <begin position="1"/>
        <end position="117"/>
    </location>
</feature>
<dbReference type="OrthoDB" id="411615at2759"/>